<evidence type="ECO:0000313" key="1">
    <source>
        <dbReference type="EMBL" id="KRY07683.1"/>
    </source>
</evidence>
<dbReference type="AlphaFoldDB" id="A0A0V0Z5W2"/>
<keyword evidence="2" id="KW-1185">Reference proteome</keyword>
<proteinExistence type="predicted"/>
<dbReference type="OrthoDB" id="6605210at2759"/>
<sequence>MQRLVAGIILPFDLSSSRYKRAICNCLGVIREVGLFCKWSFKRSKALKTFIKKHITERKDSSAASKAQHLRVAVCRWSFVILLAVHSKVLPLTLLPLKILQDSHTDLLRCCDKVNSRRLGQSRWRNKTGHSDSQCNEERGNLRMIKIAVEEKYICGDYWKIVSAHQFCIFLSFCLADAGM</sequence>
<accession>A0A0V0Z5W2</accession>
<protein>
    <submittedName>
        <fullName evidence="1">Uncharacterized protein</fullName>
    </submittedName>
</protein>
<dbReference type="Proteomes" id="UP000054783">
    <property type="component" value="Unassembled WGS sequence"/>
</dbReference>
<evidence type="ECO:0000313" key="2">
    <source>
        <dbReference type="Proteomes" id="UP000054783"/>
    </source>
</evidence>
<organism evidence="1 2">
    <name type="scientific">Trichinella patagoniensis</name>
    <dbReference type="NCBI Taxonomy" id="990121"/>
    <lineage>
        <taxon>Eukaryota</taxon>
        <taxon>Metazoa</taxon>
        <taxon>Ecdysozoa</taxon>
        <taxon>Nematoda</taxon>
        <taxon>Enoplea</taxon>
        <taxon>Dorylaimia</taxon>
        <taxon>Trichinellida</taxon>
        <taxon>Trichinellidae</taxon>
        <taxon>Trichinella</taxon>
    </lineage>
</organism>
<dbReference type="EMBL" id="JYDQ01000418">
    <property type="protein sequence ID" value="KRY07683.1"/>
    <property type="molecule type" value="Genomic_DNA"/>
</dbReference>
<gene>
    <name evidence="1" type="ORF">T12_13066</name>
</gene>
<reference evidence="1 2" key="1">
    <citation type="submission" date="2015-01" db="EMBL/GenBank/DDBJ databases">
        <title>Evolution of Trichinella species and genotypes.</title>
        <authorList>
            <person name="Korhonen P.K."/>
            <person name="Edoardo P."/>
            <person name="Giuseppe L.R."/>
            <person name="Gasser R.B."/>
        </authorList>
    </citation>
    <scope>NUCLEOTIDE SEQUENCE [LARGE SCALE GENOMIC DNA]</scope>
    <source>
        <strain evidence="1">ISS2496</strain>
    </source>
</reference>
<name>A0A0V0Z5W2_9BILA</name>
<comment type="caution">
    <text evidence="1">The sequence shown here is derived from an EMBL/GenBank/DDBJ whole genome shotgun (WGS) entry which is preliminary data.</text>
</comment>